<accession>A0A9N9BAH6</accession>
<dbReference type="Proteomes" id="UP000789831">
    <property type="component" value="Unassembled WGS sequence"/>
</dbReference>
<protein>
    <submittedName>
        <fullName evidence="1">8696_t:CDS:1</fullName>
    </submittedName>
</protein>
<organism evidence="1 2">
    <name type="scientific">Ambispora gerdemannii</name>
    <dbReference type="NCBI Taxonomy" id="144530"/>
    <lineage>
        <taxon>Eukaryota</taxon>
        <taxon>Fungi</taxon>
        <taxon>Fungi incertae sedis</taxon>
        <taxon>Mucoromycota</taxon>
        <taxon>Glomeromycotina</taxon>
        <taxon>Glomeromycetes</taxon>
        <taxon>Archaeosporales</taxon>
        <taxon>Ambisporaceae</taxon>
        <taxon>Ambispora</taxon>
    </lineage>
</organism>
<proteinExistence type="predicted"/>
<comment type="caution">
    <text evidence="1">The sequence shown here is derived from an EMBL/GenBank/DDBJ whole genome shotgun (WGS) entry which is preliminary data.</text>
</comment>
<dbReference type="AlphaFoldDB" id="A0A9N9BAH6"/>
<keyword evidence="2" id="KW-1185">Reference proteome</keyword>
<evidence type="ECO:0000313" key="1">
    <source>
        <dbReference type="EMBL" id="CAG8561220.1"/>
    </source>
</evidence>
<gene>
    <name evidence="1" type="ORF">AGERDE_LOCUS7161</name>
</gene>
<feature type="non-terminal residue" evidence="1">
    <location>
        <position position="453"/>
    </location>
</feature>
<name>A0A9N9BAH6_9GLOM</name>
<dbReference type="OrthoDB" id="2355419at2759"/>
<evidence type="ECO:0000313" key="2">
    <source>
        <dbReference type="Proteomes" id="UP000789831"/>
    </source>
</evidence>
<reference evidence="1" key="1">
    <citation type="submission" date="2021-06" db="EMBL/GenBank/DDBJ databases">
        <authorList>
            <person name="Kallberg Y."/>
            <person name="Tangrot J."/>
            <person name="Rosling A."/>
        </authorList>
    </citation>
    <scope>NUCLEOTIDE SEQUENCE</scope>
    <source>
        <strain evidence="1">MT106</strain>
    </source>
</reference>
<sequence length="453" mass="51784">ILASSSHGMGTIANWDDFFIEKNPYLTLRDSHNRRKIAALFKELKEEERPDLSIRDLHSVVLRLTRWHGVIPNLTSHVLRLTRWHGEEDRPDLSYAATPHPLAWGRRASGLEYRDGKSQKNCLDGEELLIDVGKFPALLDYCQVLEEFQESHVDEVSQSGRHLSKLIREYRDDRFSHIINAIEVLANNGRIGEVVSGYSNSADSNHVGSSLQSNAMSRAREPTHIKSQMWSRIFSDSFILNEVRFEPVCELHHLIPGNGSEGSARSDFAAVVMNEKQGQFPFLIAEFEQQGFEVHKDFAVVVCEAVYELNRILSMTRNLSPAEVLQIKVYVALANDTSINFGIIRPIYNGQETAILYAYDQNVVYYDLRTGNQQNDLKNALDLIVYLREVVCKDGLIIKNFLTGWSAHRNQSILWILPKLPTKAEKSRETDTKYTPKKRRIRYVYQGVGFKCS</sequence>
<dbReference type="EMBL" id="CAJVPL010001248">
    <property type="protein sequence ID" value="CAG8561220.1"/>
    <property type="molecule type" value="Genomic_DNA"/>
</dbReference>